<comment type="similarity">
    <text evidence="2">Belongs to the MscS (TC 1.A.23) family.</text>
</comment>
<dbReference type="KEGG" id="shal:SHALO_1870"/>
<dbReference type="Pfam" id="PF21088">
    <property type="entry name" value="MS_channel_1st"/>
    <property type="match status" value="1"/>
</dbReference>
<dbReference type="SUPFAM" id="SSF50182">
    <property type="entry name" value="Sm-like ribonucleoproteins"/>
    <property type="match status" value="1"/>
</dbReference>
<keyword evidence="3" id="KW-1003">Cell membrane</keyword>
<dbReference type="SUPFAM" id="SSF82861">
    <property type="entry name" value="Mechanosensitive channel protein MscS (YggB), transmembrane region"/>
    <property type="match status" value="1"/>
</dbReference>
<feature type="transmembrane region" description="Helical" evidence="7">
    <location>
        <begin position="16"/>
        <end position="36"/>
    </location>
</feature>
<evidence type="ECO:0000256" key="4">
    <source>
        <dbReference type="ARBA" id="ARBA00022692"/>
    </source>
</evidence>
<dbReference type="InterPro" id="IPR049278">
    <property type="entry name" value="MS_channel_C"/>
</dbReference>
<dbReference type="Gene3D" id="1.10.287.1260">
    <property type="match status" value="1"/>
</dbReference>
<dbReference type="InterPro" id="IPR023408">
    <property type="entry name" value="MscS_beta-dom_sf"/>
</dbReference>
<dbReference type="Pfam" id="PF21082">
    <property type="entry name" value="MS_channel_3rd"/>
    <property type="match status" value="1"/>
</dbReference>
<evidence type="ECO:0000259" key="9">
    <source>
        <dbReference type="Pfam" id="PF21082"/>
    </source>
</evidence>
<evidence type="ECO:0000256" key="7">
    <source>
        <dbReference type="SAM" id="Phobius"/>
    </source>
</evidence>
<gene>
    <name evidence="11" type="ORF">SHALO_1870</name>
</gene>
<comment type="subcellular location">
    <subcellularLocation>
        <location evidence="1">Cell membrane</location>
        <topology evidence="1">Multi-pass membrane protein</topology>
    </subcellularLocation>
</comment>
<dbReference type="InterPro" id="IPR049142">
    <property type="entry name" value="MS_channel_1st"/>
</dbReference>
<evidence type="ECO:0000256" key="6">
    <source>
        <dbReference type="ARBA" id="ARBA00023136"/>
    </source>
</evidence>
<dbReference type="Proteomes" id="UP000094609">
    <property type="component" value="Chromosome"/>
</dbReference>
<dbReference type="Gene3D" id="3.30.70.100">
    <property type="match status" value="1"/>
</dbReference>
<evidence type="ECO:0000256" key="1">
    <source>
        <dbReference type="ARBA" id="ARBA00004651"/>
    </source>
</evidence>
<evidence type="ECO:0000259" key="8">
    <source>
        <dbReference type="Pfam" id="PF00924"/>
    </source>
</evidence>
<accession>A0A1D7TKX9</accession>
<dbReference type="GO" id="GO:0008381">
    <property type="term" value="F:mechanosensitive monoatomic ion channel activity"/>
    <property type="evidence" value="ECO:0007669"/>
    <property type="project" value="UniProtKB-ARBA"/>
</dbReference>
<dbReference type="Gene3D" id="2.30.30.60">
    <property type="match status" value="1"/>
</dbReference>
<dbReference type="InterPro" id="IPR010920">
    <property type="entry name" value="LSM_dom_sf"/>
</dbReference>
<evidence type="ECO:0000256" key="3">
    <source>
        <dbReference type="ARBA" id="ARBA00022475"/>
    </source>
</evidence>
<evidence type="ECO:0000256" key="5">
    <source>
        <dbReference type="ARBA" id="ARBA00022989"/>
    </source>
</evidence>
<dbReference type="InterPro" id="IPR011014">
    <property type="entry name" value="MscS_channel_TM-2"/>
</dbReference>
<feature type="domain" description="Mechanosensitive ion channel MscS C-terminal" evidence="9">
    <location>
        <begin position="254"/>
        <end position="339"/>
    </location>
</feature>
<feature type="transmembrane region" description="Helical" evidence="7">
    <location>
        <begin position="92"/>
        <end position="115"/>
    </location>
</feature>
<dbReference type="RefSeq" id="WP_069478298.1">
    <property type="nucleotide sequence ID" value="NZ_CP017111.1"/>
</dbReference>
<feature type="domain" description="Mechanosensitive ion channel MscS" evidence="8">
    <location>
        <begin position="182"/>
        <end position="248"/>
    </location>
</feature>
<dbReference type="Pfam" id="PF00924">
    <property type="entry name" value="MS_channel_2nd"/>
    <property type="match status" value="1"/>
</dbReference>
<dbReference type="InterPro" id="IPR011066">
    <property type="entry name" value="MscS_channel_C_sf"/>
</dbReference>
<dbReference type="SUPFAM" id="SSF82689">
    <property type="entry name" value="Mechanosensitive channel protein MscS (YggB), C-terminal domain"/>
    <property type="match status" value="1"/>
</dbReference>
<feature type="transmembrane region" description="Helical" evidence="7">
    <location>
        <begin position="136"/>
        <end position="154"/>
    </location>
</feature>
<protein>
    <submittedName>
        <fullName evidence="11">Small-conductance mechanosensitive channel</fullName>
    </submittedName>
</protein>
<keyword evidence="5 7" id="KW-1133">Transmembrane helix</keyword>
<dbReference type="GO" id="GO:0005886">
    <property type="term" value="C:plasma membrane"/>
    <property type="evidence" value="ECO:0007669"/>
    <property type="project" value="UniProtKB-SubCell"/>
</dbReference>
<evidence type="ECO:0000256" key="2">
    <source>
        <dbReference type="ARBA" id="ARBA00008017"/>
    </source>
</evidence>
<reference evidence="12" key="1">
    <citation type="submission" date="2016-08" db="EMBL/GenBank/DDBJ databases">
        <title>Complete genome sequence of the organohalide-respiring Epsilonproteobacterium Sulfurospirillum halorespirans.</title>
        <authorList>
            <person name="Goris T."/>
            <person name="Zimmermann J."/>
            <person name="Schenz B."/>
            <person name="Lemos M."/>
            <person name="Hackermueller J."/>
            <person name="Diekert G."/>
        </authorList>
    </citation>
    <scope>NUCLEOTIDE SEQUENCE [LARGE SCALE GENOMIC DNA]</scope>
    <source>
        <strain>DSM 13726</strain>
        <strain evidence="12">PCE-M2</strain>
    </source>
</reference>
<evidence type="ECO:0000313" key="11">
    <source>
        <dbReference type="EMBL" id="AOO65641.1"/>
    </source>
</evidence>
<evidence type="ECO:0000259" key="10">
    <source>
        <dbReference type="Pfam" id="PF21088"/>
    </source>
</evidence>
<dbReference type="InterPro" id="IPR006685">
    <property type="entry name" value="MscS_channel_2nd"/>
</dbReference>
<feature type="domain" description="Mechanosensitive ion channel transmembrane helices 2/3" evidence="10">
    <location>
        <begin position="140"/>
        <end position="180"/>
    </location>
</feature>
<keyword evidence="4 7" id="KW-0812">Transmembrane</keyword>
<proteinExistence type="inferred from homology"/>
<dbReference type="PATRIC" id="fig|1193502.14.peg.1901"/>
<evidence type="ECO:0000313" key="12">
    <source>
        <dbReference type="Proteomes" id="UP000094609"/>
    </source>
</evidence>
<dbReference type="PANTHER" id="PTHR30566">
    <property type="entry name" value="YNAI-RELATED MECHANOSENSITIVE ION CHANNEL"/>
    <property type="match status" value="1"/>
</dbReference>
<sequence length="355" mass="40294">MTINLLLDYTIMGNPLLDYCIAFGFFTLGSLSVFIFKYYILTKLKLWINAIPTNVSGLIISVIETYFIPVFYFSIFYLSLKFLVLSSKFEHILDVMIFVVLTMFSVRIVIAIAHYSLQRYLQTSVDSIQKKDQLKGISGLVSFAIWMIAIMFLLDNLGVKISAVVAGLGIGGIAVALAAQAVLGDLFSYFVIFFDKPFESGDFIMVGDKIGVVEHIGIKTTRIRALSGEQLVFSNTDLTNSRVHNYKRMERRRVVFSLGVTYQIAPEQLKKITTIVKEIITMIDTTTYDRGHFASYGDSSLNFEFVYYVNSDDYTIYMDIQESINMAIFEAFGKEGIEFAYPTHTLFIRKNTEEV</sequence>
<dbReference type="AlphaFoldDB" id="A0A1D7TKX9"/>
<dbReference type="EMBL" id="CP017111">
    <property type="protein sequence ID" value="AOO65641.1"/>
    <property type="molecule type" value="Genomic_DNA"/>
</dbReference>
<dbReference type="STRING" id="1193502.SHALO_1870"/>
<keyword evidence="12" id="KW-1185">Reference proteome</keyword>
<organism evidence="11 12">
    <name type="scientific">Sulfurospirillum halorespirans DSM 13726</name>
    <dbReference type="NCBI Taxonomy" id="1193502"/>
    <lineage>
        <taxon>Bacteria</taxon>
        <taxon>Pseudomonadati</taxon>
        <taxon>Campylobacterota</taxon>
        <taxon>Epsilonproteobacteria</taxon>
        <taxon>Campylobacterales</taxon>
        <taxon>Sulfurospirillaceae</taxon>
        <taxon>Sulfurospirillum</taxon>
    </lineage>
</organism>
<keyword evidence="6 7" id="KW-0472">Membrane</keyword>
<dbReference type="PANTHER" id="PTHR30566:SF25">
    <property type="entry name" value="INNER MEMBRANE PROTEIN"/>
    <property type="match status" value="1"/>
</dbReference>
<feature type="transmembrane region" description="Helical" evidence="7">
    <location>
        <begin position="57"/>
        <end position="80"/>
    </location>
</feature>
<name>A0A1D7TKX9_9BACT</name>
<feature type="transmembrane region" description="Helical" evidence="7">
    <location>
        <begin position="166"/>
        <end position="194"/>
    </location>
</feature>